<reference evidence="7" key="1">
    <citation type="submission" date="2021-03" db="EMBL/GenBank/DDBJ databases">
        <authorList>
            <person name="Peeters C."/>
        </authorList>
    </citation>
    <scope>NUCLEOTIDE SEQUENCE</scope>
    <source>
        <strain evidence="7">LMG 31506</strain>
    </source>
</reference>
<evidence type="ECO:0000256" key="3">
    <source>
        <dbReference type="ARBA" id="ARBA00023002"/>
    </source>
</evidence>
<dbReference type="EMBL" id="CAJPUY010000037">
    <property type="protein sequence ID" value="CAG2157693.1"/>
    <property type="molecule type" value="Genomic_DNA"/>
</dbReference>
<dbReference type="Pfam" id="PF00111">
    <property type="entry name" value="Fer2"/>
    <property type="match status" value="1"/>
</dbReference>
<dbReference type="Pfam" id="PF01799">
    <property type="entry name" value="Fer2_2"/>
    <property type="match status" value="1"/>
</dbReference>
<evidence type="ECO:0000313" key="7">
    <source>
        <dbReference type="EMBL" id="CAG2157693.1"/>
    </source>
</evidence>
<evidence type="ECO:0000313" key="8">
    <source>
        <dbReference type="Proteomes" id="UP000672934"/>
    </source>
</evidence>
<name>A0A916NG61_9BURK</name>
<keyword evidence="3" id="KW-0560">Oxidoreductase</keyword>
<dbReference type="PROSITE" id="PS00197">
    <property type="entry name" value="2FE2S_FER_1"/>
    <property type="match status" value="1"/>
</dbReference>
<dbReference type="Gene3D" id="1.10.150.120">
    <property type="entry name" value="[2Fe-2S]-binding domain"/>
    <property type="match status" value="1"/>
</dbReference>
<dbReference type="CDD" id="cd07823">
    <property type="entry name" value="SRPBCC_5"/>
    <property type="match status" value="1"/>
</dbReference>
<dbReference type="GO" id="GO:0016491">
    <property type="term" value="F:oxidoreductase activity"/>
    <property type="evidence" value="ECO:0007669"/>
    <property type="project" value="UniProtKB-KW"/>
</dbReference>
<dbReference type="InterPro" id="IPR001041">
    <property type="entry name" value="2Fe-2S_ferredoxin-type"/>
</dbReference>
<organism evidence="7 8">
    <name type="scientific">Cupriavidus yeoncheonensis</name>
    <dbReference type="NCBI Taxonomy" id="1462994"/>
    <lineage>
        <taxon>Bacteria</taxon>
        <taxon>Pseudomonadati</taxon>
        <taxon>Pseudomonadota</taxon>
        <taxon>Betaproteobacteria</taxon>
        <taxon>Burkholderiales</taxon>
        <taxon>Burkholderiaceae</taxon>
        <taxon>Cupriavidus</taxon>
    </lineage>
</organism>
<keyword evidence="8" id="KW-1185">Reference proteome</keyword>
<dbReference type="PANTHER" id="PTHR44379:SF8">
    <property type="entry name" value="XANTHINE DEHYDROGENASE IRON-SULFUR-BINDING SUBUNIT XDHC-RELATED"/>
    <property type="match status" value="1"/>
</dbReference>
<dbReference type="InterPro" id="IPR036010">
    <property type="entry name" value="2Fe-2S_ferredoxin-like_sf"/>
</dbReference>
<dbReference type="Pfam" id="PF06240">
    <property type="entry name" value="COXG"/>
    <property type="match status" value="1"/>
</dbReference>
<dbReference type="GO" id="GO:0051537">
    <property type="term" value="F:2 iron, 2 sulfur cluster binding"/>
    <property type="evidence" value="ECO:0007669"/>
    <property type="project" value="UniProtKB-KW"/>
</dbReference>
<gene>
    <name evidence="7" type="ORF">LMG31506_06093</name>
</gene>
<dbReference type="Proteomes" id="UP000672934">
    <property type="component" value="Unassembled WGS sequence"/>
</dbReference>
<evidence type="ECO:0000256" key="1">
    <source>
        <dbReference type="ARBA" id="ARBA00022714"/>
    </source>
</evidence>
<evidence type="ECO:0000259" key="6">
    <source>
        <dbReference type="PROSITE" id="PS51085"/>
    </source>
</evidence>
<feature type="domain" description="2Fe-2S ferredoxin-type" evidence="6">
    <location>
        <begin position="2"/>
        <end position="79"/>
    </location>
</feature>
<dbReference type="Gene3D" id="3.30.530.20">
    <property type="match status" value="1"/>
</dbReference>
<evidence type="ECO:0000256" key="2">
    <source>
        <dbReference type="ARBA" id="ARBA00022723"/>
    </source>
</evidence>
<dbReference type="InterPro" id="IPR023393">
    <property type="entry name" value="START-like_dom_sf"/>
</dbReference>
<dbReference type="InterPro" id="IPR002888">
    <property type="entry name" value="2Fe-2S-bd"/>
</dbReference>
<dbReference type="FunFam" id="3.10.20.30:FF:000020">
    <property type="entry name" value="Xanthine dehydrogenase iron-sulfur subunit"/>
    <property type="match status" value="1"/>
</dbReference>
<dbReference type="GO" id="GO:0046872">
    <property type="term" value="F:metal ion binding"/>
    <property type="evidence" value="ECO:0007669"/>
    <property type="project" value="UniProtKB-KW"/>
</dbReference>
<dbReference type="InterPro" id="IPR036884">
    <property type="entry name" value="2Fe-2S-bd_dom_sf"/>
</dbReference>
<evidence type="ECO:0000256" key="4">
    <source>
        <dbReference type="ARBA" id="ARBA00023004"/>
    </source>
</evidence>
<dbReference type="RefSeq" id="WP_211950922.1">
    <property type="nucleotide sequence ID" value="NZ_CAJPUY010000037.1"/>
</dbReference>
<dbReference type="AlphaFoldDB" id="A0A916NG61"/>
<evidence type="ECO:0000256" key="5">
    <source>
        <dbReference type="ARBA" id="ARBA00023014"/>
    </source>
</evidence>
<dbReference type="InterPro" id="IPR006058">
    <property type="entry name" value="2Fe2S_fd_BS"/>
</dbReference>
<dbReference type="Gene3D" id="3.10.20.30">
    <property type="match status" value="1"/>
</dbReference>
<dbReference type="SUPFAM" id="SSF55961">
    <property type="entry name" value="Bet v1-like"/>
    <property type="match status" value="1"/>
</dbReference>
<dbReference type="InterPro" id="IPR051452">
    <property type="entry name" value="Diverse_Oxidoreductases"/>
</dbReference>
<dbReference type="SUPFAM" id="SSF54292">
    <property type="entry name" value="2Fe-2S ferredoxin-like"/>
    <property type="match status" value="1"/>
</dbReference>
<keyword evidence="5" id="KW-0411">Iron-sulfur</keyword>
<dbReference type="PROSITE" id="PS51085">
    <property type="entry name" value="2FE2S_FER_2"/>
    <property type="match status" value="1"/>
</dbReference>
<dbReference type="SUPFAM" id="SSF47741">
    <property type="entry name" value="CO dehydrogenase ISP C-domain like"/>
    <property type="match status" value="1"/>
</dbReference>
<comment type="caution">
    <text evidence="7">The sequence shown here is derived from an EMBL/GenBank/DDBJ whole genome shotgun (WGS) entry which is preliminary data.</text>
</comment>
<keyword evidence="4" id="KW-0408">Iron</keyword>
<dbReference type="InterPro" id="IPR010419">
    <property type="entry name" value="CO_DH_gsu"/>
</dbReference>
<protein>
    <recommendedName>
        <fullName evidence="6">2Fe-2S ferredoxin-type domain-containing protein</fullName>
    </recommendedName>
</protein>
<sequence>MKTINLTVNGREFAGAPVEPRTQLADFLRDSLDLTGTHLGCEHGVCGACTLLIDGVPARSCITLAVACDGASVTTIEGMDDDDCMRALRAAFSREHALQCGYCTPGMLASARDVVLRMPDASEQDIRFAMSGNLCRCTGYVGIIKAIQSVIAERKAAGLGVVQNPRTELGPVGSGHARCSAAGHAGASIASRPQAVSTVKAAGTAGAAQAPAAPPAVRQSPADAGKPMTTLNQTFTVDFPRDEVWEFFGRLGEVTTCLPGASLLAPATETHVEPKLRIKVGPIVAEFEGAADVERDPANYTGTIFGSARDTRSSSATRGEIRYDLVEEKGGGATRVDVQVGFALTGSLAQFSRSSIVKDIAKRMTDAFAENLRARLSQARTGTPSDGTPAPVPQVSELNAGALVFSVLRDRIAALFRSLFGGRRG</sequence>
<dbReference type="InterPro" id="IPR012675">
    <property type="entry name" value="Beta-grasp_dom_sf"/>
</dbReference>
<proteinExistence type="predicted"/>
<accession>A0A916NG61</accession>
<keyword evidence="1" id="KW-0001">2Fe-2S</keyword>
<dbReference type="PANTHER" id="PTHR44379">
    <property type="entry name" value="OXIDOREDUCTASE WITH IRON-SULFUR SUBUNIT"/>
    <property type="match status" value="1"/>
</dbReference>
<keyword evidence="2" id="KW-0479">Metal-binding</keyword>